<dbReference type="AlphaFoldDB" id="A0A347VNQ3"/>
<evidence type="ECO:0000256" key="4">
    <source>
        <dbReference type="ARBA" id="ARBA00011037"/>
    </source>
</evidence>
<name>A0A347VNQ3_9HELI</name>
<dbReference type="STRING" id="1548018.LS64_08860"/>
<comment type="similarity">
    <text evidence="4 9">Belongs to the type-II 3-dehydroquinase family.</text>
</comment>
<dbReference type="PANTHER" id="PTHR21272:SF3">
    <property type="entry name" value="CATABOLIC 3-DEHYDROQUINASE"/>
    <property type="match status" value="1"/>
</dbReference>
<evidence type="ECO:0000256" key="2">
    <source>
        <dbReference type="ARBA" id="ARBA00003924"/>
    </source>
</evidence>
<dbReference type="SUPFAM" id="SSF52304">
    <property type="entry name" value="Type II 3-dehydroquinate dehydratase"/>
    <property type="match status" value="1"/>
</dbReference>
<evidence type="ECO:0000313" key="15">
    <source>
        <dbReference type="Proteomes" id="UP000029714"/>
    </source>
</evidence>
<dbReference type="GO" id="GO:0009423">
    <property type="term" value="P:chorismate biosynthetic process"/>
    <property type="evidence" value="ECO:0007669"/>
    <property type="project" value="UniProtKB-UniRule"/>
</dbReference>
<evidence type="ECO:0000256" key="1">
    <source>
        <dbReference type="ARBA" id="ARBA00001864"/>
    </source>
</evidence>
<feature type="binding site" evidence="9 11">
    <location>
        <begin position="107"/>
        <end position="108"/>
    </location>
    <ligand>
        <name>substrate</name>
    </ligand>
</feature>
<organism evidence="14 15">
    <name type="scientific">Helicobacter saguini</name>
    <dbReference type="NCBI Taxonomy" id="1548018"/>
    <lineage>
        <taxon>Bacteria</taxon>
        <taxon>Pseudomonadati</taxon>
        <taxon>Campylobacterota</taxon>
        <taxon>Epsilonproteobacteria</taxon>
        <taxon>Campylobacterales</taxon>
        <taxon>Helicobacteraceae</taxon>
        <taxon>Helicobacter</taxon>
    </lineage>
</organism>
<dbReference type="OrthoDB" id="9790793at2"/>
<keyword evidence="9" id="KW-0057">Aromatic amino acid biosynthesis</keyword>
<evidence type="ECO:0000256" key="9">
    <source>
        <dbReference type="HAMAP-Rule" id="MF_00169"/>
    </source>
</evidence>
<comment type="pathway">
    <text evidence="3 9">Metabolic intermediate biosynthesis; chorismate biosynthesis; chorismate from D-erythrose 4-phosphate and phosphoenolpyruvate: step 3/7.</text>
</comment>
<comment type="caution">
    <text evidence="14">The sequence shown here is derived from an EMBL/GenBank/DDBJ whole genome shotgun (WGS) entry which is preliminary data.</text>
</comment>
<evidence type="ECO:0000256" key="8">
    <source>
        <dbReference type="ARBA" id="ARBA00023239"/>
    </source>
</evidence>
<evidence type="ECO:0000313" key="13">
    <source>
        <dbReference type="EMBL" id="MWV70001.1"/>
    </source>
</evidence>
<keyword evidence="7 9" id="KW-0028">Amino-acid biosynthesis</keyword>
<comment type="catalytic activity">
    <reaction evidence="1 9">
        <text>3-dehydroquinate = 3-dehydroshikimate + H2O</text>
        <dbReference type="Rhea" id="RHEA:21096"/>
        <dbReference type="ChEBI" id="CHEBI:15377"/>
        <dbReference type="ChEBI" id="CHEBI:16630"/>
        <dbReference type="ChEBI" id="CHEBI:32364"/>
        <dbReference type="EC" id="4.2.1.10"/>
    </reaction>
</comment>
<dbReference type="PANTHER" id="PTHR21272">
    <property type="entry name" value="CATABOLIC 3-DEHYDROQUINASE"/>
    <property type="match status" value="1"/>
</dbReference>
<dbReference type="CDD" id="cd00466">
    <property type="entry name" value="DHQase_II"/>
    <property type="match status" value="1"/>
</dbReference>
<keyword evidence="8 9" id="KW-0456">Lyase</keyword>
<evidence type="ECO:0000313" key="16">
    <source>
        <dbReference type="Proteomes" id="UP000477070"/>
    </source>
</evidence>
<dbReference type="InterPro" id="IPR036441">
    <property type="entry name" value="DHquinase_II_sf"/>
</dbReference>
<reference evidence="14 15" key="1">
    <citation type="journal article" date="2014" name="Genome Announc.">
        <title>Draft genome sequences of eight enterohepatic helicobacter species isolated from both laboratory and wild rodents.</title>
        <authorList>
            <person name="Sheh A."/>
            <person name="Shen Z."/>
            <person name="Fox J.G."/>
        </authorList>
    </citation>
    <scope>NUCLEOTIDE SEQUENCE [LARGE SCALE GENOMIC DNA]</scope>
    <source>
        <strain evidence="14 15">MIT 97-6194</strain>
    </source>
</reference>
<feature type="active site" description="Proton acceptor" evidence="9 10">
    <location>
        <position position="22"/>
    </location>
</feature>
<comment type="subunit">
    <text evidence="5 9">Homododecamer.</text>
</comment>
<dbReference type="NCBIfam" id="TIGR01088">
    <property type="entry name" value="aroQ"/>
    <property type="match status" value="1"/>
</dbReference>
<dbReference type="NCBIfam" id="NF003807">
    <property type="entry name" value="PRK05395.1-4"/>
    <property type="match status" value="1"/>
</dbReference>
<reference evidence="13 16" key="4">
    <citation type="submission" date="2019-12" db="EMBL/GenBank/DDBJ databases">
        <title>Multi-Generational Helicobacter saguini Isolates.</title>
        <authorList>
            <person name="Mannion A."/>
            <person name="Shen Z."/>
            <person name="Fox J.G."/>
        </authorList>
    </citation>
    <scope>NUCLEOTIDE SEQUENCE [LARGE SCALE GENOMIC DNA]</scope>
    <source>
        <strain evidence="13">16-048</strain>
        <strain evidence="16">16-048 (F4)</strain>
    </source>
</reference>
<dbReference type="PROSITE" id="PS01029">
    <property type="entry name" value="DEHYDROQUINASE_II"/>
    <property type="match status" value="1"/>
</dbReference>
<feature type="binding site" evidence="9 11">
    <location>
        <position position="80"/>
    </location>
    <ligand>
        <name>substrate</name>
    </ligand>
</feature>
<dbReference type="Proteomes" id="UP000477070">
    <property type="component" value="Unassembled WGS sequence"/>
</dbReference>
<evidence type="ECO:0000256" key="6">
    <source>
        <dbReference type="ARBA" id="ARBA00012060"/>
    </source>
</evidence>
<keyword evidence="15" id="KW-1185">Reference proteome</keyword>
<dbReference type="Pfam" id="PF01220">
    <property type="entry name" value="DHquinase_II"/>
    <property type="match status" value="1"/>
</dbReference>
<reference evidence="14" key="3">
    <citation type="submission" date="2018-04" db="EMBL/GenBank/DDBJ databases">
        <authorList>
            <person name="Sheh A."/>
            <person name="Shen Z."/>
            <person name="Mannion A.J."/>
            <person name="Fox J.G."/>
        </authorList>
    </citation>
    <scope>NUCLEOTIDE SEQUENCE</scope>
    <source>
        <strain evidence="14">MIT 97-6194</strain>
    </source>
</reference>
<feature type="active site" description="Proton donor" evidence="9 10">
    <location>
        <position position="106"/>
    </location>
</feature>
<dbReference type="RefSeq" id="WP_034572371.1">
    <property type="nucleotide sequence ID" value="NZ_JRMP02000018.1"/>
</dbReference>
<feature type="site" description="Transition state stabilizer" evidence="9 12">
    <location>
        <position position="17"/>
    </location>
</feature>
<evidence type="ECO:0000256" key="3">
    <source>
        <dbReference type="ARBA" id="ARBA00004902"/>
    </source>
</evidence>
<accession>A0A347VNQ3</accession>
<evidence type="ECO:0000256" key="5">
    <source>
        <dbReference type="ARBA" id="ARBA00011193"/>
    </source>
</evidence>
<dbReference type="HAMAP" id="MF_00169">
    <property type="entry name" value="AroQ"/>
    <property type="match status" value="1"/>
</dbReference>
<dbReference type="NCBIfam" id="NF003805">
    <property type="entry name" value="PRK05395.1-2"/>
    <property type="match status" value="1"/>
</dbReference>
<dbReference type="GO" id="GO:0019631">
    <property type="term" value="P:quinate catabolic process"/>
    <property type="evidence" value="ECO:0007669"/>
    <property type="project" value="TreeGrafter"/>
</dbReference>
<sequence>MKILVIQGPNLNILGHRDPRLYGTMTLEQIHNNMKTFASQQKGPNGENLELEFFQSNFEGEIIDKLQECIGGEFDGVIMNPGGLSHTSISIADAIVASGVPVIEAHLSNIHAREPERRVSVTGAVSVGIISGFGPLSYHLALIAILNVVNELKMLKLQNQQQQVQNAANNPQ</sequence>
<dbReference type="EC" id="4.2.1.10" evidence="6 9"/>
<dbReference type="Gene3D" id="3.40.50.9100">
    <property type="entry name" value="Dehydroquinase, class II"/>
    <property type="match status" value="1"/>
</dbReference>
<dbReference type="InterPro" id="IPR018509">
    <property type="entry name" value="DHquinase_II_CS"/>
</dbReference>
<dbReference type="GO" id="GO:0009073">
    <property type="term" value="P:aromatic amino acid family biosynthetic process"/>
    <property type="evidence" value="ECO:0007669"/>
    <property type="project" value="UniProtKB-KW"/>
</dbReference>
<dbReference type="PIRSF" id="PIRSF001399">
    <property type="entry name" value="DHquinase_II"/>
    <property type="match status" value="1"/>
</dbReference>
<dbReference type="EMBL" id="JRMP02000018">
    <property type="protein sequence ID" value="TLD92703.1"/>
    <property type="molecule type" value="Genomic_DNA"/>
</dbReference>
<dbReference type="Proteomes" id="UP000029714">
    <property type="component" value="Unassembled WGS sequence"/>
</dbReference>
<evidence type="ECO:0000256" key="7">
    <source>
        <dbReference type="ARBA" id="ARBA00022605"/>
    </source>
</evidence>
<evidence type="ECO:0000256" key="12">
    <source>
        <dbReference type="PIRSR" id="PIRSR001399-3"/>
    </source>
</evidence>
<evidence type="ECO:0000256" key="10">
    <source>
        <dbReference type="PIRSR" id="PIRSR001399-1"/>
    </source>
</evidence>
<feature type="binding site" evidence="9 11">
    <location>
        <position position="86"/>
    </location>
    <ligand>
        <name>substrate</name>
    </ligand>
</feature>
<feature type="binding site" evidence="9 11">
    <location>
        <position position="117"/>
    </location>
    <ligand>
        <name>substrate</name>
    </ligand>
</feature>
<gene>
    <name evidence="9 14" type="primary">aroQ</name>
    <name evidence="13" type="ORF">DCO61_08315</name>
    <name evidence="14" type="ORF">LS64_009775</name>
</gene>
<feature type="binding site" evidence="9 11">
    <location>
        <position position="93"/>
    </location>
    <ligand>
        <name>substrate</name>
    </ligand>
</feature>
<dbReference type="UniPathway" id="UPA00053">
    <property type="reaction ID" value="UER00086"/>
</dbReference>
<reference evidence="14 15" key="2">
    <citation type="journal article" date="2016" name="Infect. Immun.">
        <title>Helicobacter saguini, a Novel Helicobacter Isolated from Cotton-Top Tamarins with Ulcerative Colitis, Has Proinflammatory Properties and Induces Typhlocolitis and Dysplasia in Gnotobiotic IL-10-/- Mice.</title>
        <authorList>
            <person name="Shen Z."/>
            <person name="Mannion A."/>
            <person name="Whary M.T."/>
            <person name="Muthupalani S."/>
            <person name="Sheh A."/>
            <person name="Feng Y."/>
            <person name="Gong G."/>
            <person name="Vandamme P."/>
            <person name="Holcombe H.R."/>
            <person name="Paster B.J."/>
            <person name="Fox J.G."/>
        </authorList>
    </citation>
    <scope>NUCLEOTIDE SEQUENCE [LARGE SCALE GENOMIC DNA]</scope>
    <source>
        <strain evidence="14 15">MIT 97-6194</strain>
    </source>
</reference>
<proteinExistence type="inferred from homology"/>
<dbReference type="GO" id="GO:0008652">
    <property type="term" value="P:amino acid biosynthetic process"/>
    <property type="evidence" value="ECO:0007669"/>
    <property type="project" value="UniProtKB-KW"/>
</dbReference>
<comment type="function">
    <text evidence="2 9">Catalyzes a trans-dehydration via an enolate intermediate.</text>
</comment>
<dbReference type="GO" id="GO:0003855">
    <property type="term" value="F:3-dehydroquinate dehydratase activity"/>
    <property type="evidence" value="ECO:0007669"/>
    <property type="project" value="UniProtKB-UniRule"/>
</dbReference>
<dbReference type="EMBL" id="QBIU01000001">
    <property type="protein sequence ID" value="MWV70001.1"/>
    <property type="molecule type" value="Genomic_DNA"/>
</dbReference>
<evidence type="ECO:0000256" key="11">
    <source>
        <dbReference type="PIRSR" id="PIRSR001399-2"/>
    </source>
</evidence>
<protein>
    <recommendedName>
        <fullName evidence="6 9">3-dehydroquinate dehydratase</fullName>
        <shortName evidence="9">3-dehydroquinase</shortName>
        <ecNumber evidence="6 9">4.2.1.10</ecNumber>
    </recommendedName>
    <alternativeName>
        <fullName evidence="9">Type II DHQase</fullName>
    </alternativeName>
</protein>
<dbReference type="InterPro" id="IPR001874">
    <property type="entry name" value="DHquinase_II"/>
</dbReference>
<evidence type="ECO:0000313" key="14">
    <source>
        <dbReference type="EMBL" id="TLD92703.1"/>
    </source>
</evidence>